<dbReference type="Pfam" id="PF12838">
    <property type="entry name" value="Fer4_7"/>
    <property type="match status" value="1"/>
</dbReference>
<dbReference type="HOGENOM" id="CLU_069541_0_0_10"/>
<dbReference type="GO" id="GO:0010181">
    <property type="term" value="F:FMN binding"/>
    <property type="evidence" value="ECO:0007669"/>
    <property type="project" value="InterPro"/>
</dbReference>
<dbReference type="InterPro" id="IPR047964">
    <property type="entry name" value="EFR1-like"/>
</dbReference>
<dbReference type="EMBL" id="ADLE01000008">
    <property type="protein sequence ID" value="EJZ64850.1"/>
    <property type="molecule type" value="Genomic_DNA"/>
</dbReference>
<gene>
    <name evidence="7" type="ORF">HMPREF9448_01336</name>
</gene>
<dbReference type="PROSITE" id="PS00198">
    <property type="entry name" value="4FE4S_FER_1"/>
    <property type="match status" value="1"/>
</dbReference>
<comment type="cofactor">
    <cofactor evidence="1">
        <name>FMN</name>
        <dbReference type="ChEBI" id="CHEBI:58210"/>
    </cofactor>
</comment>
<sequence length="255" mass="28416">MHIVYFSPTGGTRKAAYIIGKEIDPQATEIDITDHTRQQNSYELNGEDTLLVAVPVYGGRVPSVAIDRLKRITGHNTPAILVVVYGNRDYDDALLELKTTIESNGFQTVACIACIAEHSIMRVYAKGRPDSDDETILKNFSEQIKTKLVQLKNGESFTEIQVKGNADYKIYNGVPLKPRAGKKCTQCGKCAALCPTNAIPQENPRMTDESQCISCMRCIAVCPQNARKINPLKLFLSIRAFKEKCETRKEPELFI</sequence>
<dbReference type="PROSITE" id="PS00201">
    <property type="entry name" value="FLAVODOXIN"/>
    <property type="match status" value="1"/>
</dbReference>
<accession>K0XLZ8</accession>
<dbReference type="GeneID" id="77848612"/>
<feature type="domain" description="4Fe-4S ferredoxin-type" evidence="6">
    <location>
        <begin position="202"/>
        <end position="232"/>
    </location>
</feature>
<dbReference type="PATRIC" id="fig|742726.3.peg.1401"/>
<evidence type="ECO:0000313" key="8">
    <source>
        <dbReference type="Proteomes" id="UP000006044"/>
    </source>
</evidence>
<evidence type="ECO:0008006" key="9">
    <source>
        <dbReference type="Google" id="ProtNLM"/>
    </source>
</evidence>
<dbReference type="eggNOG" id="COG2221">
    <property type="taxonomic scope" value="Bacteria"/>
</dbReference>
<dbReference type="GO" id="GO:0009055">
    <property type="term" value="F:electron transfer activity"/>
    <property type="evidence" value="ECO:0007669"/>
    <property type="project" value="InterPro"/>
</dbReference>
<keyword evidence="2" id="KW-0479">Metal-binding</keyword>
<feature type="domain" description="Flavodoxin-like" evidence="5">
    <location>
        <begin position="1"/>
        <end position="145"/>
    </location>
</feature>
<dbReference type="GO" id="GO:0046872">
    <property type="term" value="F:metal ion binding"/>
    <property type="evidence" value="ECO:0007669"/>
    <property type="project" value="UniProtKB-KW"/>
</dbReference>
<organism evidence="7 8">
    <name type="scientific">Barnesiella intestinihominis YIT 11860</name>
    <dbReference type="NCBI Taxonomy" id="742726"/>
    <lineage>
        <taxon>Bacteria</taxon>
        <taxon>Pseudomonadati</taxon>
        <taxon>Bacteroidota</taxon>
        <taxon>Bacteroidia</taxon>
        <taxon>Bacteroidales</taxon>
        <taxon>Barnesiellaceae</taxon>
        <taxon>Barnesiella</taxon>
    </lineage>
</organism>
<evidence type="ECO:0000256" key="4">
    <source>
        <dbReference type="ARBA" id="ARBA00023014"/>
    </source>
</evidence>
<dbReference type="SUPFAM" id="SSF52218">
    <property type="entry name" value="Flavoproteins"/>
    <property type="match status" value="1"/>
</dbReference>
<keyword evidence="3" id="KW-0408">Iron</keyword>
<dbReference type="InterPro" id="IPR017896">
    <property type="entry name" value="4Fe4S_Fe-S-bd"/>
</dbReference>
<dbReference type="SUPFAM" id="SSF54862">
    <property type="entry name" value="4Fe-4S ferredoxins"/>
    <property type="match status" value="1"/>
</dbReference>
<feature type="domain" description="4Fe-4S ferredoxin-type" evidence="6">
    <location>
        <begin position="176"/>
        <end position="199"/>
    </location>
</feature>
<evidence type="ECO:0000256" key="3">
    <source>
        <dbReference type="ARBA" id="ARBA00023004"/>
    </source>
</evidence>
<dbReference type="STRING" id="742726.HMPREF9448_01336"/>
<evidence type="ECO:0000259" key="6">
    <source>
        <dbReference type="PROSITE" id="PS51379"/>
    </source>
</evidence>
<name>K0XLZ8_9BACT</name>
<dbReference type="GO" id="GO:0051536">
    <property type="term" value="F:iron-sulfur cluster binding"/>
    <property type="evidence" value="ECO:0007669"/>
    <property type="project" value="UniProtKB-KW"/>
</dbReference>
<dbReference type="InterPro" id="IPR001226">
    <property type="entry name" value="Flavodoxin_CS"/>
</dbReference>
<dbReference type="Gene3D" id="3.40.50.360">
    <property type="match status" value="1"/>
</dbReference>
<comment type="caution">
    <text evidence="7">The sequence shown here is derived from an EMBL/GenBank/DDBJ whole genome shotgun (WGS) entry which is preliminary data.</text>
</comment>
<evidence type="ECO:0000259" key="5">
    <source>
        <dbReference type="PROSITE" id="PS50902"/>
    </source>
</evidence>
<dbReference type="PROSITE" id="PS51379">
    <property type="entry name" value="4FE4S_FER_2"/>
    <property type="match status" value="2"/>
</dbReference>
<dbReference type="AlphaFoldDB" id="K0XLZ8"/>
<dbReference type="OrthoDB" id="9813995at2"/>
<dbReference type="Gene3D" id="3.30.70.20">
    <property type="match status" value="1"/>
</dbReference>
<dbReference type="RefSeq" id="WP_008861798.1">
    <property type="nucleotide sequence ID" value="NZ_JH815204.1"/>
</dbReference>
<protein>
    <recommendedName>
        <fullName evidence="9">4Fe-4S ferredoxin-type domain-containing protein</fullName>
    </recommendedName>
</protein>
<dbReference type="InterPro" id="IPR008254">
    <property type="entry name" value="Flavodoxin/NO_synth"/>
</dbReference>
<evidence type="ECO:0000256" key="2">
    <source>
        <dbReference type="ARBA" id="ARBA00022723"/>
    </source>
</evidence>
<dbReference type="Proteomes" id="UP000006044">
    <property type="component" value="Unassembled WGS sequence"/>
</dbReference>
<dbReference type="NCBIfam" id="NF038196">
    <property type="entry name" value="ferrodoxin_EFR1"/>
    <property type="match status" value="1"/>
</dbReference>
<evidence type="ECO:0000256" key="1">
    <source>
        <dbReference type="ARBA" id="ARBA00001917"/>
    </source>
</evidence>
<evidence type="ECO:0000313" key="7">
    <source>
        <dbReference type="EMBL" id="EJZ64850.1"/>
    </source>
</evidence>
<reference evidence="7 8" key="1">
    <citation type="submission" date="2012-08" db="EMBL/GenBank/DDBJ databases">
        <title>The Genome Sequence of Barnesiella intestinihominis YIT 11860.</title>
        <authorList>
            <consortium name="The Broad Institute Genome Sequencing Platform"/>
            <person name="Earl A."/>
            <person name="Ward D."/>
            <person name="Feldgarden M."/>
            <person name="Gevers D."/>
            <person name="Morotomi M."/>
            <person name="Walker B."/>
            <person name="Young S.K."/>
            <person name="Zeng Q."/>
            <person name="Gargeya S."/>
            <person name="Fitzgerald M."/>
            <person name="Haas B."/>
            <person name="Abouelleil A."/>
            <person name="Alvarado L."/>
            <person name="Arachchi H.M."/>
            <person name="Berlin A.M."/>
            <person name="Chapman S.B."/>
            <person name="Goldberg J."/>
            <person name="Griggs A."/>
            <person name="Gujja S."/>
            <person name="Hansen M."/>
            <person name="Howarth C."/>
            <person name="Imamovic A."/>
            <person name="Larimer J."/>
            <person name="McCowen C."/>
            <person name="Montmayeur A."/>
            <person name="Murphy C."/>
            <person name="Neiman D."/>
            <person name="Pearson M."/>
            <person name="Priest M."/>
            <person name="Roberts A."/>
            <person name="Saif S."/>
            <person name="Shea T."/>
            <person name="Sisk P."/>
            <person name="Sykes S."/>
            <person name="Wortman J."/>
            <person name="Nusbaum C."/>
            <person name="Birren B."/>
        </authorList>
    </citation>
    <scope>NUCLEOTIDE SEQUENCE [LARGE SCALE GENOMIC DNA]</scope>
    <source>
        <strain evidence="7 8">YIT 11860</strain>
    </source>
</reference>
<dbReference type="InterPro" id="IPR017900">
    <property type="entry name" value="4Fe4S_Fe_S_CS"/>
</dbReference>
<keyword evidence="4" id="KW-0411">Iron-sulfur</keyword>
<keyword evidence="8" id="KW-1185">Reference proteome</keyword>
<proteinExistence type="predicted"/>
<dbReference type="InterPro" id="IPR029039">
    <property type="entry name" value="Flavoprotein-like_sf"/>
</dbReference>
<dbReference type="PROSITE" id="PS50902">
    <property type="entry name" value="FLAVODOXIN_LIKE"/>
    <property type="match status" value="1"/>
</dbReference>